<keyword evidence="6 12" id="KW-0375">Hydrogen ion transport</keyword>
<dbReference type="OrthoDB" id="8734014at2759"/>
<dbReference type="Proteomes" id="UP000694871">
    <property type="component" value="Mitochondrion MT"/>
</dbReference>
<dbReference type="GO" id="GO:0031966">
    <property type="term" value="C:mitochondrial membrane"/>
    <property type="evidence" value="ECO:0007669"/>
    <property type="project" value="UniProtKB-SubCell"/>
</dbReference>
<evidence type="ECO:0000256" key="10">
    <source>
        <dbReference type="ARBA" id="ARBA00023136"/>
    </source>
</evidence>
<reference evidence="18" key="6">
    <citation type="submission" date="2025-05" db="UniProtKB">
        <authorList>
            <consortium name="RefSeq"/>
        </authorList>
    </citation>
    <scope>IDENTIFICATION</scope>
</reference>
<evidence type="ECO:0000256" key="5">
    <source>
        <dbReference type="ARBA" id="ARBA00022692"/>
    </source>
</evidence>
<reference evidence="18" key="4">
    <citation type="submission" date="2015-10" db="EMBL/GenBank/DDBJ databases">
        <authorList>
            <consortium name="NCBI Genome Project"/>
        </authorList>
    </citation>
    <scope>NUCLEOTIDE SEQUENCE</scope>
</reference>
<dbReference type="GO" id="GO:0015986">
    <property type="term" value="P:proton motive force-driven ATP synthesis"/>
    <property type="evidence" value="ECO:0007669"/>
    <property type="project" value="InterPro"/>
</dbReference>
<feature type="chain" id="PRO_5044547165" description="ATP synthase complex subunit 8" evidence="14">
    <location>
        <begin position="21"/>
        <end position="53"/>
    </location>
</feature>
<reference evidence="15" key="1">
    <citation type="submission" date="2015-05" db="EMBL/GenBank/DDBJ databases">
        <authorList>
            <person name="Wang D.B."/>
            <person name="Wang M."/>
        </authorList>
    </citation>
    <scope>NUCLEOTIDE SEQUENCE</scope>
</reference>
<organism evidence="15">
    <name type="scientific">Gekko japonicus</name>
    <name type="common">Schlegel's Japanese gecko</name>
    <dbReference type="NCBI Taxonomy" id="146911"/>
    <lineage>
        <taxon>Eukaryota</taxon>
        <taxon>Metazoa</taxon>
        <taxon>Chordata</taxon>
        <taxon>Craniata</taxon>
        <taxon>Vertebrata</taxon>
        <taxon>Euteleostomi</taxon>
        <taxon>Lepidosauria</taxon>
        <taxon>Squamata</taxon>
        <taxon>Bifurcata</taxon>
        <taxon>Gekkota</taxon>
        <taxon>Gekkonidae</taxon>
        <taxon>Gekkoninae</taxon>
        <taxon>Gekko</taxon>
    </lineage>
</organism>
<dbReference type="AlphaFoldDB" id="A0A0U2H895"/>
<keyword evidence="5 12" id="KW-0812">Transmembrane</keyword>
<keyword evidence="17" id="KW-1185">Reference proteome</keyword>
<dbReference type="Pfam" id="PF00895">
    <property type="entry name" value="ATP-synt_8"/>
    <property type="match status" value="1"/>
</dbReference>
<feature type="transmembrane region" description="Helical" evidence="13">
    <location>
        <begin position="6"/>
        <end position="28"/>
    </location>
</feature>
<dbReference type="KEGG" id="gja:26044430"/>
<keyword evidence="11" id="KW-0066">ATP synthesis</keyword>
<accession>A0A0U2H895</accession>
<evidence type="ECO:0000256" key="14">
    <source>
        <dbReference type="SAM" id="SignalP"/>
    </source>
</evidence>
<protein>
    <recommendedName>
        <fullName evidence="12">ATP synthase complex subunit 8</fullName>
    </recommendedName>
</protein>
<evidence type="ECO:0000256" key="8">
    <source>
        <dbReference type="ARBA" id="ARBA00023065"/>
    </source>
</evidence>
<evidence type="ECO:0000256" key="6">
    <source>
        <dbReference type="ARBA" id="ARBA00022781"/>
    </source>
</evidence>
<reference evidence="15 17" key="5">
    <citation type="journal article" date="2016" name="Mitochondrial DNA">
        <title>Complete mitochondrial genome of Schlegel's Japanese gecko Gekko japonicus (Squamata: Gekkonidae).</title>
        <authorList>
            <person name="Kim I.H."/>
            <person name="Park J."/>
            <person name="Cheon K.S."/>
            <person name="Lee H.J."/>
            <person name="Kim J.K."/>
            <person name="Park D."/>
        </authorList>
    </citation>
    <scope>NUCLEOTIDE SEQUENCE</scope>
</reference>
<evidence type="ECO:0000256" key="2">
    <source>
        <dbReference type="ARBA" id="ARBA00008892"/>
    </source>
</evidence>
<evidence type="ECO:0000256" key="9">
    <source>
        <dbReference type="ARBA" id="ARBA00023128"/>
    </source>
</evidence>
<geneLocation type="mitochondrion" evidence="15 18"/>
<keyword evidence="14" id="KW-0732">Signal</keyword>
<feature type="signal peptide" evidence="14">
    <location>
        <begin position="1"/>
        <end position="20"/>
    </location>
</feature>
<dbReference type="InterPro" id="IPR001421">
    <property type="entry name" value="ATP8_metazoa"/>
</dbReference>
<evidence type="ECO:0000256" key="1">
    <source>
        <dbReference type="ARBA" id="ARBA00004304"/>
    </source>
</evidence>
<evidence type="ECO:0000313" key="16">
    <source>
        <dbReference type="EMBL" id="AMW90860.1"/>
    </source>
</evidence>
<dbReference type="RefSeq" id="YP_009170519.1">
    <property type="nucleotide sequence ID" value="NC_028035.1"/>
</dbReference>
<dbReference type="CTD" id="4509"/>
<keyword evidence="3 12" id="KW-0813">Transport</keyword>
<dbReference type="GeneID" id="26044430"/>
<evidence type="ECO:0000256" key="11">
    <source>
        <dbReference type="ARBA" id="ARBA00023310"/>
    </source>
</evidence>
<name>A0A0U2H895_GEKJA</name>
<evidence type="ECO:0000313" key="18">
    <source>
        <dbReference type="RefSeq" id="YP_009170519.1"/>
    </source>
</evidence>
<evidence type="ECO:0000256" key="7">
    <source>
        <dbReference type="ARBA" id="ARBA00022989"/>
    </source>
</evidence>
<keyword evidence="9 12" id="KW-0496">Mitochondrion</keyword>
<keyword evidence="10 13" id="KW-0472">Membrane</keyword>
<sequence>MPQLNPAPWFTILMITWALAAVLLKLIAPMQNTATPTKQTLLYKPHTWMWTWL</sequence>
<keyword evidence="4 12" id="KW-0138">CF(0)</keyword>
<reference evidence="16" key="3">
    <citation type="submission" date="2015-06" db="EMBL/GenBank/DDBJ databases">
        <title>Complete mitochondrial genome of Gekko japonicus (Squamata, Gekkonidae).</title>
        <authorList>
            <person name="Hao S."/>
            <person name="Yu D."/>
            <person name="Ping J."/>
            <person name="Zhang Y."/>
        </authorList>
    </citation>
    <scope>NUCLEOTIDE SEQUENCE</scope>
</reference>
<dbReference type="EMBL" id="KT005800">
    <property type="protein sequence ID" value="AMW90860.1"/>
    <property type="molecule type" value="Genomic_DNA"/>
</dbReference>
<dbReference type="EMBL" id="KR996131">
    <property type="protein sequence ID" value="ALE66006.1"/>
    <property type="molecule type" value="Genomic_DNA"/>
</dbReference>
<evidence type="ECO:0000256" key="3">
    <source>
        <dbReference type="ARBA" id="ARBA00022448"/>
    </source>
</evidence>
<evidence type="ECO:0000313" key="15">
    <source>
        <dbReference type="EMBL" id="ALE66006.1"/>
    </source>
</evidence>
<proteinExistence type="inferred from homology"/>
<dbReference type="GO" id="GO:0045259">
    <property type="term" value="C:proton-transporting ATP synthase complex"/>
    <property type="evidence" value="ECO:0007669"/>
    <property type="project" value="UniProtKB-KW"/>
</dbReference>
<comment type="similarity">
    <text evidence="2 12">Belongs to the ATPase protein 8 family.</text>
</comment>
<gene>
    <name evidence="15 18" type="primary">ATP8</name>
    <name evidence="18" type="ORF">APQ53_gp09</name>
</gene>
<evidence type="ECO:0000256" key="12">
    <source>
        <dbReference type="RuleBase" id="RU003661"/>
    </source>
</evidence>
<evidence type="ECO:0000313" key="17">
    <source>
        <dbReference type="Proteomes" id="UP000694871"/>
    </source>
</evidence>
<keyword evidence="7 13" id="KW-1133">Transmembrane helix</keyword>
<dbReference type="GO" id="GO:0015078">
    <property type="term" value="F:proton transmembrane transporter activity"/>
    <property type="evidence" value="ECO:0007669"/>
    <property type="project" value="InterPro"/>
</dbReference>
<comment type="subcellular location">
    <subcellularLocation>
        <location evidence="1 12">Mitochondrion membrane</location>
        <topology evidence="1 12">Single-pass membrane protein</topology>
    </subcellularLocation>
</comment>
<reference evidence="18" key="2">
    <citation type="submission" date="2015-05" db="EMBL/GenBank/DDBJ databases">
        <authorList>
            <person name="Kim I."/>
            <person name="Park J."/>
            <person name="Cheon K."/>
            <person name="Park D."/>
        </authorList>
    </citation>
    <scope>NUCLEOTIDE SEQUENCE</scope>
</reference>
<evidence type="ECO:0000256" key="4">
    <source>
        <dbReference type="ARBA" id="ARBA00022547"/>
    </source>
</evidence>
<keyword evidence="8 12" id="KW-0406">Ion transport</keyword>
<evidence type="ECO:0000256" key="13">
    <source>
        <dbReference type="SAM" id="Phobius"/>
    </source>
</evidence>